<evidence type="ECO:0000313" key="3">
    <source>
        <dbReference type="EMBL" id="MBH9577778.1"/>
    </source>
</evidence>
<dbReference type="Gene3D" id="3.40.190.10">
    <property type="entry name" value="Periplasmic binding protein-like II"/>
    <property type="match status" value="2"/>
</dbReference>
<dbReference type="SUPFAM" id="SSF53850">
    <property type="entry name" value="Periplasmic binding protein-like II"/>
    <property type="match status" value="1"/>
</dbReference>
<dbReference type="EMBL" id="JAEDAK010000008">
    <property type="protein sequence ID" value="MBH9577778.1"/>
    <property type="molecule type" value="Genomic_DNA"/>
</dbReference>
<gene>
    <name evidence="3" type="ORF">I7X39_12785</name>
</gene>
<evidence type="ECO:0000259" key="2">
    <source>
        <dbReference type="SMART" id="SM00062"/>
    </source>
</evidence>
<dbReference type="RefSeq" id="WP_198111553.1">
    <property type="nucleotide sequence ID" value="NZ_JAEDAK010000008.1"/>
</dbReference>
<dbReference type="Pfam" id="PF00497">
    <property type="entry name" value="SBP_bac_3"/>
    <property type="match status" value="1"/>
</dbReference>
<feature type="domain" description="Solute-binding protein family 3/N-terminal" evidence="2">
    <location>
        <begin position="26"/>
        <end position="251"/>
    </location>
</feature>
<dbReference type="PANTHER" id="PTHR35936:SF35">
    <property type="entry name" value="L-CYSTINE-BINDING PROTEIN TCYJ"/>
    <property type="match status" value="1"/>
</dbReference>
<proteinExistence type="predicted"/>
<evidence type="ECO:0000256" key="1">
    <source>
        <dbReference type="ARBA" id="ARBA00022729"/>
    </source>
</evidence>
<dbReference type="Proteomes" id="UP000613266">
    <property type="component" value="Unassembled WGS sequence"/>
</dbReference>
<organism evidence="3 4">
    <name type="scientific">Inhella proteolytica</name>
    <dbReference type="NCBI Taxonomy" id="2795029"/>
    <lineage>
        <taxon>Bacteria</taxon>
        <taxon>Pseudomonadati</taxon>
        <taxon>Pseudomonadota</taxon>
        <taxon>Betaproteobacteria</taxon>
        <taxon>Burkholderiales</taxon>
        <taxon>Sphaerotilaceae</taxon>
        <taxon>Inhella</taxon>
    </lineage>
</organism>
<dbReference type="SMART" id="SM00062">
    <property type="entry name" value="PBPb"/>
    <property type="match status" value="1"/>
</dbReference>
<evidence type="ECO:0000313" key="4">
    <source>
        <dbReference type="Proteomes" id="UP000613266"/>
    </source>
</evidence>
<accession>A0A931J2X8</accession>
<name>A0A931J2X8_9BURK</name>
<keyword evidence="1" id="KW-0732">Signal</keyword>
<dbReference type="PANTHER" id="PTHR35936">
    <property type="entry name" value="MEMBRANE-BOUND LYTIC MUREIN TRANSGLYCOSYLASE F"/>
    <property type="match status" value="1"/>
</dbReference>
<comment type="caution">
    <text evidence="3">The sequence shown here is derived from an EMBL/GenBank/DDBJ whole genome shotgun (WGS) entry which is preliminary data.</text>
</comment>
<reference evidence="3" key="1">
    <citation type="submission" date="2020-12" db="EMBL/GenBank/DDBJ databases">
        <title>The genome sequence of Inhella sp. 1Y17.</title>
        <authorList>
            <person name="Liu Y."/>
        </authorList>
    </citation>
    <scope>NUCLEOTIDE SEQUENCE</scope>
    <source>
        <strain evidence="3">1Y17</strain>
    </source>
</reference>
<dbReference type="AlphaFoldDB" id="A0A931J2X8"/>
<protein>
    <submittedName>
        <fullName evidence="3">Transporter substrate-binding domain-containing protein</fullName>
    </submittedName>
</protein>
<keyword evidence="4" id="KW-1185">Reference proteome</keyword>
<dbReference type="InterPro" id="IPR001638">
    <property type="entry name" value="Solute-binding_3/MltF_N"/>
</dbReference>
<sequence length="253" mass="27756">MRRLRSLLLGLLLGPGLALGALAQVQLKVLGDFAFPPYSSLRGTEPVGIDVDILHELGRRTGVQFHIELVPFKRVVESVRAGSVDGGMALLRSAEREGFALFTGVMHNSTYSLFVTRDSKMAFDGLASLHGKRIGKVRGFFISPEFDAEVAAERIQLHETAGAEQGLHMLMLGRVDAISGQTVVTRYLARQLGYADAVRPLPTPLVPDRPTFLVLSRASKLPDKEALGERLRLALEAMHRDGSIERIEARHLQ</sequence>